<dbReference type="RefSeq" id="WP_119016884.1">
    <property type="nucleotide sequence ID" value="NZ_QXEV01000033.1"/>
</dbReference>
<keyword evidence="2" id="KW-1185">Reference proteome</keyword>
<sequence length="170" mass="20338">MIEAIVYNSHTDFSKQYAYNLAVRCKLPIYSLNESKKLKEGTEIIYFSWIKNGRVMDLDRAKKKFNIQYVCSVGLYPYSEERIQELKMTNKIDNLFYLRGGLRYYKLNLMERNVFNDIRKNLERKAKRVRLSNEENDILFIVTNGLERIDLDALNPLIEWINDEKENFVM</sequence>
<accession>A0A397QTE6</accession>
<proteinExistence type="predicted"/>
<organism evidence="1 2">
    <name type="scientific">Anaeroplasma bactoclasticum</name>
    <dbReference type="NCBI Taxonomy" id="2088"/>
    <lineage>
        <taxon>Bacteria</taxon>
        <taxon>Bacillati</taxon>
        <taxon>Mycoplasmatota</taxon>
        <taxon>Mollicutes</taxon>
        <taxon>Anaeroplasmatales</taxon>
        <taxon>Anaeroplasmataceae</taxon>
        <taxon>Anaeroplasma</taxon>
    </lineage>
</organism>
<dbReference type="OrthoDB" id="2146857at2"/>
<reference evidence="1 2" key="1">
    <citation type="submission" date="2018-08" db="EMBL/GenBank/DDBJ databases">
        <title>Genomic Encyclopedia of Archaeal and Bacterial Type Strains, Phase II (KMG-II): from individual species to whole genera.</title>
        <authorList>
            <person name="Goeker M."/>
        </authorList>
    </citation>
    <scope>NUCLEOTIDE SEQUENCE [LARGE SCALE GENOMIC DNA]</scope>
    <source>
        <strain evidence="1 2">ATCC 27112</strain>
    </source>
</reference>
<dbReference type="InParanoid" id="A0A397QTE6"/>
<evidence type="ECO:0000313" key="2">
    <source>
        <dbReference type="Proteomes" id="UP000266506"/>
    </source>
</evidence>
<comment type="caution">
    <text evidence="1">The sequence shown here is derived from an EMBL/GenBank/DDBJ whole genome shotgun (WGS) entry which is preliminary data.</text>
</comment>
<evidence type="ECO:0000313" key="1">
    <source>
        <dbReference type="EMBL" id="RIA64860.1"/>
    </source>
</evidence>
<dbReference type="Proteomes" id="UP000266506">
    <property type="component" value="Unassembled WGS sequence"/>
</dbReference>
<protein>
    <recommendedName>
        <fullName evidence="3">Flavodoxin domain-containing protein</fullName>
    </recommendedName>
</protein>
<dbReference type="EMBL" id="QXEV01000033">
    <property type="protein sequence ID" value="RIA64860.1"/>
    <property type="molecule type" value="Genomic_DNA"/>
</dbReference>
<dbReference type="AlphaFoldDB" id="A0A397QTE6"/>
<gene>
    <name evidence="1" type="ORF">EI71_01815</name>
</gene>
<evidence type="ECO:0008006" key="3">
    <source>
        <dbReference type="Google" id="ProtNLM"/>
    </source>
</evidence>
<name>A0A397QTE6_9MOLU</name>